<organism evidence="3 6">
    <name type="scientific">Sungouiella intermedia</name>
    <dbReference type="NCBI Taxonomy" id="45354"/>
    <lineage>
        <taxon>Eukaryota</taxon>
        <taxon>Fungi</taxon>
        <taxon>Dikarya</taxon>
        <taxon>Ascomycota</taxon>
        <taxon>Saccharomycotina</taxon>
        <taxon>Pichiomycetes</taxon>
        <taxon>Metschnikowiaceae</taxon>
        <taxon>Sungouiella</taxon>
    </lineage>
</organism>
<dbReference type="Proteomes" id="UP000182259">
    <property type="component" value="Chromosome III"/>
</dbReference>
<dbReference type="EMBL" id="LT635766">
    <property type="protein sequence ID" value="SGZ53340.1"/>
    <property type="molecule type" value="Genomic_DNA"/>
</dbReference>
<gene>
    <name evidence="4" type="ORF">SAMEA4029009_CIC11G00000002177</name>
    <name evidence="3" type="ORF">SAMEA4029010_CIC11G00000001031</name>
</gene>
<evidence type="ECO:0000313" key="6">
    <source>
        <dbReference type="Proteomes" id="UP000182334"/>
    </source>
</evidence>
<proteinExistence type="predicted"/>
<keyword evidence="2" id="KW-1133">Transmembrane helix</keyword>
<evidence type="ECO:0000256" key="2">
    <source>
        <dbReference type="SAM" id="Phobius"/>
    </source>
</evidence>
<dbReference type="OrthoDB" id="4082885at2759"/>
<reference evidence="5 6" key="1">
    <citation type="submission" date="2016-10" db="EMBL/GenBank/DDBJ databases">
        <authorList>
            <person name="de Groot N.N."/>
        </authorList>
    </citation>
    <scope>NUCLEOTIDE SEQUENCE [LARGE SCALE GENOMIC DNA]</scope>
    <source>
        <strain evidence="3 6">CBS 141442</strain>
        <strain evidence="4 5">PYCC 4715</strain>
    </source>
</reference>
<keyword evidence="2" id="KW-0812">Transmembrane</keyword>
<dbReference type="Proteomes" id="UP000182334">
    <property type="component" value="Chromosome II"/>
</dbReference>
<accession>A0A1L0DB94</accession>
<evidence type="ECO:0000313" key="4">
    <source>
        <dbReference type="EMBL" id="SGZ53340.1"/>
    </source>
</evidence>
<protein>
    <submittedName>
        <fullName evidence="3">CIC11C00000001031</fullName>
    </submittedName>
    <submittedName>
        <fullName evidence="4">CIC11C00000002177</fullName>
    </submittedName>
</protein>
<feature type="region of interest" description="Disordered" evidence="1">
    <location>
        <begin position="146"/>
        <end position="194"/>
    </location>
</feature>
<evidence type="ECO:0000313" key="5">
    <source>
        <dbReference type="Proteomes" id="UP000182259"/>
    </source>
</evidence>
<keyword evidence="6" id="KW-1185">Reference proteome</keyword>
<dbReference type="AlphaFoldDB" id="A0A1L0DB94"/>
<feature type="compositionally biased region" description="Polar residues" evidence="1">
    <location>
        <begin position="182"/>
        <end position="192"/>
    </location>
</feature>
<evidence type="ECO:0000313" key="3">
    <source>
        <dbReference type="EMBL" id="SGZ49678.1"/>
    </source>
</evidence>
<feature type="transmembrane region" description="Helical" evidence="2">
    <location>
        <begin position="6"/>
        <end position="28"/>
    </location>
</feature>
<keyword evidence="2" id="KW-0472">Membrane</keyword>
<evidence type="ECO:0000256" key="1">
    <source>
        <dbReference type="SAM" id="MobiDB-lite"/>
    </source>
</evidence>
<name>A0A1L0DB94_9ASCO</name>
<dbReference type="EMBL" id="LT635757">
    <property type="protein sequence ID" value="SGZ49678.1"/>
    <property type="molecule type" value="Genomic_DNA"/>
</dbReference>
<sequence length="322" mass="36027">MGYNQGMAVGLAIGIPCLIVFVGAYLLWNRNRRRNKKEDMQHNDIDVELRDNNLFTEFGEALHKPYDNGKNSSNLYMEEAHLASEKHPSSAEVASLSRGLGLLPSVLDRRKTQLVTPAPSVLNQHRKTPLSYDFYDKFIPIMPESVANGRSRTPDHTGNGDHSPFAHNLAQPPAINGDKLSVHSSSNTSLIGSNNDSLSRSLDNLAKQLNSPQFFEKLPLRAATMHMKQRLGTNLNNLSSDIIHNTLFDRQGINDDYVYETGSPRQKHPYHERILAKESLEFGAADRTVDLTIETTNIENNFDNNITADAAFDKETPDVVFK</sequence>